<dbReference type="InterPro" id="IPR001296">
    <property type="entry name" value="Glyco_trans_1"/>
</dbReference>
<accession>A0AAE3M498</accession>
<dbReference type="GO" id="GO:0016757">
    <property type="term" value="F:glycosyltransferase activity"/>
    <property type="evidence" value="ECO:0007669"/>
    <property type="project" value="InterPro"/>
</dbReference>
<dbReference type="SUPFAM" id="SSF53756">
    <property type="entry name" value="UDP-Glycosyltransferase/glycogen phosphorylase"/>
    <property type="match status" value="1"/>
</dbReference>
<protein>
    <submittedName>
        <fullName evidence="3">Glycosyltransferase family 4 protein</fullName>
    </submittedName>
</protein>
<organism evidence="3 4">
    <name type="scientific">Plebeiibacterium sediminum</name>
    <dbReference type="NCBI Taxonomy" id="2992112"/>
    <lineage>
        <taxon>Bacteria</taxon>
        <taxon>Pseudomonadati</taxon>
        <taxon>Bacteroidota</taxon>
        <taxon>Bacteroidia</taxon>
        <taxon>Marinilabiliales</taxon>
        <taxon>Marinilabiliaceae</taxon>
        <taxon>Plebeiibacterium</taxon>
    </lineage>
</organism>
<dbReference type="RefSeq" id="WP_301190322.1">
    <property type="nucleotide sequence ID" value="NZ_JAPDPJ010000018.1"/>
</dbReference>
<comment type="caution">
    <text evidence="3">The sequence shown here is derived from an EMBL/GenBank/DDBJ whole genome shotgun (WGS) entry which is preliminary data.</text>
</comment>
<dbReference type="EMBL" id="JAPDPJ010000018">
    <property type="protein sequence ID" value="MCW3786758.1"/>
    <property type="molecule type" value="Genomic_DNA"/>
</dbReference>
<evidence type="ECO:0000313" key="4">
    <source>
        <dbReference type="Proteomes" id="UP001209229"/>
    </source>
</evidence>
<dbReference type="InterPro" id="IPR028098">
    <property type="entry name" value="Glyco_trans_4-like_N"/>
</dbReference>
<dbReference type="PANTHER" id="PTHR45947">
    <property type="entry name" value="SULFOQUINOVOSYL TRANSFERASE SQD2"/>
    <property type="match status" value="1"/>
</dbReference>
<feature type="domain" description="Glycosyl transferase family 1" evidence="1">
    <location>
        <begin position="198"/>
        <end position="332"/>
    </location>
</feature>
<dbReference type="CDD" id="cd03804">
    <property type="entry name" value="GT4_WbaZ-like"/>
    <property type="match status" value="1"/>
</dbReference>
<dbReference type="Pfam" id="PF13439">
    <property type="entry name" value="Glyco_transf_4"/>
    <property type="match status" value="1"/>
</dbReference>
<gene>
    <name evidence="3" type="ORF">OM075_09785</name>
</gene>
<dbReference type="AlphaFoldDB" id="A0AAE3M498"/>
<dbReference type="Gene3D" id="3.40.50.2000">
    <property type="entry name" value="Glycogen Phosphorylase B"/>
    <property type="match status" value="2"/>
</dbReference>
<dbReference type="Proteomes" id="UP001209229">
    <property type="component" value="Unassembled WGS sequence"/>
</dbReference>
<sequence length="372" mass="42912">MKVALIQDWLTEIGGAEKVFECFLELYPEADIYTVTSHDRVIDELNINKNKLHESFVAKLPLGRKKYRNYLPLFPKAVESFDFSGYDLIISSSSSVAKGIITNSKQLHICYCHSPARYAWDLYHQYLNEARLVGFGIKKWFVRHTLYRLRIWDVISANRVDYFIANSNYIKKRINKVYRREADVIYPPVDTHRFDLCEDKDEYYYTASRLVPYKKIDLIVKAFSKMPNKRLIVAGTGPDYSKIKALAGPNVEMKGFVTNDEMLELMQKAKAFVFAADEDFGIIPVEAQACGTPVIALGRGGTKETVIDGQTGVHFNVQTVESLMEAIDRFDDMNFDAKVVRVNAEKFSKQRFNKELQEYINEKYTEFNLNQS</sequence>
<dbReference type="Pfam" id="PF00534">
    <property type="entry name" value="Glycos_transf_1"/>
    <property type="match status" value="1"/>
</dbReference>
<dbReference type="PANTHER" id="PTHR45947:SF3">
    <property type="entry name" value="SULFOQUINOVOSYL TRANSFERASE SQD2"/>
    <property type="match status" value="1"/>
</dbReference>
<reference evidence="3" key="1">
    <citation type="submission" date="2022-10" db="EMBL/GenBank/DDBJ databases">
        <authorList>
            <person name="Yu W.X."/>
        </authorList>
    </citation>
    <scope>NUCLEOTIDE SEQUENCE</scope>
    <source>
        <strain evidence="3">AAT</strain>
    </source>
</reference>
<evidence type="ECO:0000313" key="3">
    <source>
        <dbReference type="EMBL" id="MCW3786758.1"/>
    </source>
</evidence>
<name>A0AAE3M498_9BACT</name>
<evidence type="ECO:0000259" key="1">
    <source>
        <dbReference type="Pfam" id="PF00534"/>
    </source>
</evidence>
<proteinExistence type="predicted"/>
<dbReference type="InterPro" id="IPR050194">
    <property type="entry name" value="Glycosyltransferase_grp1"/>
</dbReference>
<feature type="domain" description="Glycosyltransferase subfamily 4-like N-terminal" evidence="2">
    <location>
        <begin position="51"/>
        <end position="193"/>
    </location>
</feature>
<keyword evidence="4" id="KW-1185">Reference proteome</keyword>
<evidence type="ECO:0000259" key="2">
    <source>
        <dbReference type="Pfam" id="PF13439"/>
    </source>
</evidence>